<dbReference type="Proteomes" id="UP000054477">
    <property type="component" value="Unassembled WGS sequence"/>
</dbReference>
<feature type="chain" id="PRO_5002206015" description="Autophagy-related protein 27" evidence="2">
    <location>
        <begin position="19"/>
        <end position="234"/>
    </location>
</feature>
<reference evidence="3 4" key="1">
    <citation type="submission" date="2014-04" db="EMBL/GenBank/DDBJ databases">
        <authorList>
            <consortium name="DOE Joint Genome Institute"/>
            <person name="Kuo A."/>
            <person name="Kohler A."/>
            <person name="Nagy L.G."/>
            <person name="Floudas D."/>
            <person name="Copeland A."/>
            <person name="Barry K.W."/>
            <person name="Cichocki N."/>
            <person name="Veneault-Fourrey C."/>
            <person name="LaButti K."/>
            <person name="Lindquist E.A."/>
            <person name="Lipzen A."/>
            <person name="Lundell T."/>
            <person name="Morin E."/>
            <person name="Murat C."/>
            <person name="Sun H."/>
            <person name="Tunlid A."/>
            <person name="Henrissat B."/>
            <person name="Grigoriev I.V."/>
            <person name="Hibbett D.S."/>
            <person name="Martin F."/>
            <person name="Nordberg H.P."/>
            <person name="Cantor M.N."/>
            <person name="Hua S.X."/>
        </authorList>
    </citation>
    <scope>NUCLEOTIDE SEQUENCE [LARGE SCALE GENOMIC DNA]</scope>
    <source>
        <strain evidence="3 4">LaAM-08-1</strain>
    </source>
</reference>
<gene>
    <name evidence="3" type="ORF">K443DRAFT_673520</name>
</gene>
<proteinExistence type="predicted"/>
<dbReference type="AlphaFoldDB" id="A0A0C9XQC2"/>
<keyword evidence="1" id="KW-0472">Membrane</keyword>
<dbReference type="HOGENOM" id="CLU_1185175_0_0_1"/>
<feature type="transmembrane region" description="Helical" evidence="1">
    <location>
        <begin position="139"/>
        <end position="160"/>
    </location>
</feature>
<reference evidence="4" key="2">
    <citation type="submission" date="2015-01" db="EMBL/GenBank/DDBJ databases">
        <title>Evolutionary Origins and Diversification of the Mycorrhizal Mutualists.</title>
        <authorList>
            <consortium name="DOE Joint Genome Institute"/>
            <consortium name="Mycorrhizal Genomics Consortium"/>
            <person name="Kohler A."/>
            <person name="Kuo A."/>
            <person name="Nagy L.G."/>
            <person name="Floudas D."/>
            <person name="Copeland A."/>
            <person name="Barry K.W."/>
            <person name="Cichocki N."/>
            <person name="Veneault-Fourrey C."/>
            <person name="LaButti K."/>
            <person name="Lindquist E.A."/>
            <person name="Lipzen A."/>
            <person name="Lundell T."/>
            <person name="Morin E."/>
            <person name="Murat C."/>
            <person name="Riley R."/>
            <person name="Ohm R."/>
            <person name="Sun H."/>
            <person name="Tunlid A."/>
            <person name="Henrissat B."/>
            <person name="Grigoriev I.V."/>
            <person name="Hibbett D.S."/>
            <person name="Martin F."/>
        </authorList>
    </citation>
    <scope>NUCLEOTIDE SEQUENCE [LARGE SCALE GENOMIC DNA]</scope>
    <source>
        <strain evidence="4">LaAM-08-1</strain>
    </source>
</reference>
<organism evidence="3 4">
    <name type="scientific">Laccaria amethystina LaAM-08-1</name>
    <dbReference type="NCBI Taxonomy" id="1095629"/>
    <lineage>
        <taxon>Eukaryota</taxon>
        <taxon>Fungi</taxon>
        <taxon>Dikarya</taxon>
        <taxon>Basidiomycota</taxon>
        <taxon>Agaricomycotina</taxon>
        <taxon>Agaricomycetes</taxon>
        <taxon>Agaricomycetidae</taxon>
        <taxon>Agaricales</taxon>
        <taxon>Agaricineae</taxon>
        <taxon>Hydnangiaceae</taxon>
        <taxon>Laccaria</taxon>
    </lineage>
</organism>
<evidence type="ECO:0000313" key="3">
    <source>
        <dbReference type="EMBL" id="KIK07256.1"/>
    </source>
</evidence>
<accession>A0A0C9XQC2</accession>
<evidence type="ECO:0000256" key="2">
    <source>
        <dbReference type="SAM" id="SignalP"/>
    </source>
</evidence>
<dbReference type="STRING" id="1095629.A0A0C9XQC2"/>
<feature type="signal peptide" evidence="2">
    <location>
        <begin position="1"/>
        <end position="18"/>
    </location>
</feature>
<dbReference type="EMBL" id="KN838548">
    <property type="protein sequence ID" value="KIK07256.1"/>
    <property type="molecule type" value="Genomic_DNA"/>
</dbReference>
<evidence type="ECO:0000256" key="1">
    <source>
        <dbReference type="SAM" id="Phobius"/>
    </source>
</evidence>
<dbReference type="OrthoDB" id="3266475at2759"/>
<evidence type="ECO:0008006" key="5">
    <source>
        <dbReference type="Google" id="ProtNLM"/>
    </source>
</evidence>
<keyword evidence="2" id="KW-0732">Signal</keyword>
<keyword evidence="4" id="KW-1185">Reference proteome</keyword>
<protein>
    <recommendedName>
        <fullName evidence="5">Autophagy-related protein 27</fullName>
    </recommendedName>
</protein>
<keyword evidence="1" id="KW-0812">Transmembrane</keyword>
<sequence length="234" mass="25479">MRLKDLVVSLFLLFFALAHPIEWQPSHTPAGRDFFGLIENDDLPTTTATVETWNPATSLTSFSMNRPPLSSTSLSEVVVTGSSLTTPSSTSSSTALSDSQTTAANSWTSTSAILPTVSVEYIIPEGSTTPPSGAAEWKVIGISIIAVTFVATVILAIAFFDSWWGFLRDVVCGKRNSVGEENLIPDWEKNSWDYKLASEDGYGYPIMRSLDGIVAQGKERSEKIRPRSEAMFLT</sequence>
<name>A0A0C9XQC2_9AGAR</name>
<keyword evidence="1" id="KW-1133">Transmembrane helix</keyword>
<evidence type="ECO:0000313" key="4">
    <source>
        <dbReference type="Proteomes" id="UP000054477"/>
    </source>
</evidence>